<accession>A0A098BMU8</accession>
<reference evidence="2 3" key="1">
    <citation type="journal article" date="2014" name="Genome Announc.">
        <title>Draft Genome Sequence of Propane- and Butane-Oxidizing Actinobacterium Rhodococcus ruber IEGM 231.</title>
        <authorList>
            <person name="Ivshina I.B."/>
            <person name="Kuyukina M.S."/>
            <person name="Krivoruchko A.V."/>
            <person name="Barbe V."/>
            <person name="Fischer C."/>
        </authorList>
    </citation>
    <scope>NUCLEOTIDE SEQUENCE [LARGE SCALE GENOMIC DNA]</scope>
</reference>
<evidence type="ECO:0008006" key="4">
    <source>
        <dbReference type="Google" id="ProtNLM"/>
    </source>
</evidence>
<feature type="region of interest" description="Disordered" evidence="1">
    <location>
        <begin position="1"/>
        <end position="24"/>
    </location>
</feature>
<evidence type="ECO:0000313" key="3">
    <source>
        <dbReference type="Proteomes" id="UP000042997"/>
    </source>
</evidence>
<sequence>MAAQTPHGEPQFTENQPRHTRRDLTRGVGCTVRGVLSFNVESMQAAAAAPVRVVERITYLPAEGEPVSAGLGFDWDAQPLEVASPIRRIASYKGQKNYAGLWWCATTNRHVAYESWVERDFVISADHDRAVVGMAAQPFRLDFVIDGEACSHVPDFFLRYDDGRGDVVDVRPDALIGPGDRVVFGETARVCEQVGWSYRRVGELPPVRLSNLRWLAGYRHRRVLDVDVGRELVTMVRGSGQVSIGELASRVGHPVAVLPSLFHLLWTHALQTRLDDLLLSTESMVTENLCHGR</sequence>
<dbReference type="AlphaFoldDB" id="A0A098BMU8"/>
<name>A0A098BMU8_9NOCA</name>
<proteinExistence type="predicted"/>
<dbReference type="InterPro" id="IPR048000">
    <property type="entry name" value="TnsA-like"/>
</dbReference>
<gene>
    <name evidence="2" type="ORF">RHRU231_590108</name>
</gene>
<dbReference type="RefSeq" id="WP_234574905.1">
    <property type="nucleotide sequence ID" value="NZ_JAWLJY010000044.1"/>
</dbReference>
<dbReference type="NCBIfam" id="NF033179">
    <property type="entry name" value="TnsA_like_Actin"/>
    <property type="match status" value="1"/>
</dbReference>
<evidence type="ECO:0000313" key="2">
    <source>
        <dbReference type="EMBL" id="CDZ90049.1"/>
    </source>
</evidence>
<evidence type="ECO:0000256" key="1">
    <source>
        <dbReference type="SAM" id="MobiDB-lite"/>
    </source>
</evidence>
<protein>
    <recommendedName>
        <fullName evidence="4">TnsA-like heteromeric transposase endonuclease subunit</fullName>
    </recommendedName>
</protein>
<organism evidence="2 3">
    <name type="scientific">Rhodococcus ruber</name>
    <dbReference type="NCBI Taxonomy" id="1830"/>
    <lineage>
        <taxon>Bacteria</taxon>
        <taxon>Bacillati</taxon>
        <taxon>Actinomycetota</taxon>
        <taxon>Actinomycetes</taxon>
        <taxon>Mycobacteriales</taxon>
        <taxon>Nocardiaceae</taxon>
        <taxon>Rhodococcus</taxon>
    </lineage>
</organism>
<dbReference type="Proteomes" id="UP000042997">
    <property type="component" value="Unassembled WGS sequence"/>
</dbReference>
<dbReference type="EMBL" id="CCSD01000071">
    <property type="protein sequence ID" value="CDZ90049.1"/>
    <property type="molecule type" value="Genomic_DNA"/>
</dbReference>